<evidence type="ECO:0000313" key="11">
    <source>
        <dbReference type="Proteomes" id="UP001085076"/>
    </source>
</evidence>
<feature type="transmembrane region" description="Helical" evidence="8">
    <location>
        <begin position="117"/>
        <end position="137"/>
    </location>
</feature>
<dbReference type="InterPro" id="IPR037185">
    <property type="entry name" value="EmrE-like"/>
</dbReference>
<dbReference type="Pfam" id="PF00892">
    <property type="entry name" value="EamA"/>
    <property type="match status" value="2"/>
</dbReference>
<evidence type="ECO:0000259" key="9">
    <source>
        <dbReference type="Pfam" id="PF00892"/>
    </source>
</evidence>
<comment type="caution">
    <text evidence="10">The sequence shown here is derived from an EMBL/GenBank/DDBJ whole genome shotgun (WGS) entry which is preliminary data.</text>
</comment>
<evidence type="ECO:0000256" key="8">
    <source>
        <dbReference type="SAM" id="Phobius"/>
    </source>
</evidence>
<feature type="domain" description="EamA" evidence="9">
    <location>
        <begin position="120"/>
        <end position="244"/>
    </location>
</feature>
<organism evidence="10 11">
    <name type="scientific">Dioscorea zingiberensis</name>
    <dbReference type="NCBI Taxonomy" id="325984"/>
    <lineage>
        <taxon>Eukaryota</taxon>
        <taxon>Viridiplantae</taxon>
        <taxon>Streptophyta</taxon>
        <taxon>Embryophyta</taxon>
        <taxon>Tracheophyta</taxon>
        <taxon>Spermatophyta</taxon>
        <taxon>Magnoliopsida</taxon>
        <taxon>Liliopsida</taxon>
        <taxon>Dioscoreales</taxon>
        <taxon>Dioscoreaceae</taxon>
        <taxon>Dioscorea</taxon>
    </lineage>
</organism>
<dbReference type="PANTHER" id="PTHR42920:SF26">
    <property type="entry name" value="OS03G0707200 PROTEIN"/>
    <property type="match status" value="1"/>
</dbReference>
<evidence type="ECO:0000313" key="10">
    <source>
        <dbReference type="EMBL" id="KAJ0976052.1"/>
    </source>
</evidence>
<comment type="subcellular location">
    <subcellularLocation>
        <location evidence="1">Cell membrane</location>
        <topology evidence="1">Multi-pass membrane protein</topology>
    </subcellularLocation>
</comment>
<accession>A0A9D5HH86</accession>
<name>A0A9D5HH86_9LILI</name>
<keyword evidence="4 8" id="KW-0812">Transmembrane</keyword>
<evidence type="ECO:0000256" key="6">
    <source>
        <dbReference type="ARBA" id="ARBA00023136"/>
    </source>
</evidence>
<reference evidence="10" key="1">
    <citation type="submission" date="2021-03" db="EMBL/GenBank/DDBJ databases">
        <authorList>
            <person name="Li Z."/>
            <person name="Yang C."/>
        </authorList>
    </citation>
    <scope>NUCLEOTIDE SEQUENCE</scope>
    <source>
        <strain evidence="10">Dzin_1.0</strain>
        <tissue evidence="10">Leaf</tissue>
    </source>
</reference>
<evidence type="ECO:0000256" key="3">
    <source>
        <dbReference type="ARBA" id="ARBA00022475"/>
    </source>
</evidence>
<keyword evidence="6 8" id="KW-0472">Membrane</keyword>
<feature type="transmembrane region" description="Helical" evidence="8">
    <location>
        <begin position="329"/>
        <end position="352"/>
    </location>
</feature>
<keyword evidence="5 8" id="KW-1133">Transmembrane helix</keyword>
<dbReference type="AlphaFoldDB" id="A0A9D5HH86"/>
<dbReference type="OrthoDB" id="2017960at2759"/>
<dbReference type="Proteomes" id="UP001085076">
    <property type="component" value="Miscellaneous, Linkage group lg04"/>
</dbReference>
<evidence type="ECO:0000256" key="4">
    <source>
        <dbReference type="ARBA" id="ARBA00022692"/>
    </source>
</evidence>
<gene>
    <name evidence="10" type="ORF">J5N97_018017</name>
</gene>
<feature type="transmembrane region" description="Helical" evidence="8">
    <location>
        <begin position="364"/>
        <end position="382"/>
    </location>
</feature>
<feature type="transmembrane region" description="Helical" evidence="8">
    <location>
        <begin position="256"/>
        <end position="272"/>
    </location>
</feature>
<comment type="similarity">
    <text evidence="2">Belongs to the drug/metabolite transporter (DMT) superfamily. Plant drug/metabolite exporter (P-DME) (TC 2.A.7.4) family.</text>
</comment>
<feature type="transmembrane region" description="Helical" evidence="8">
    <location>
        <begin position="12"/>
        <end position="34"/>
    </location>
</feature>
<dbReference type="SUPFAM" id="SSF103481">
    <property type="entry name" value="Multidrug resistance efflux transporter EmrE"/>
    <property type="match status" value="1"/>
</dbReference>
<keyword evidence="11" id="KW-1185">Reference proteome</keyword>
<feature type="transmembrane region" description="Helical" evidence="8">
    <location>
        <begin position="284"/>
        <end position="309"/>
    </location>
</feature>
<evidence type="ECO:0000256" key="1">
    <source>
        <dbReference type="ARBA" id="ARBA00004651"/>
    </source>
</evidence>
<protein>
    <recommendedName>
        <fullName evidence="9">EamA domain-containing protein</fullName>
    </recommendedName>
</protein>
<evidence type="ECO:0000256" key="7">
    <source>
        <dbReference type="SAM" id="MobiDB-lite"/>
    </source>
</evidence>
<dbReference type="EMBL" id="JAGGNH010000004">
    <property type="protein sequence ID" value="KAJ0976052.1"/>
    <property type="molecule type" value="Genomic_DNA"/>
</dbReference>
<feature type="transmembrane region" description="Helical" evidence="8">
    <location>
        <begin position="388"/>
        <end position="407"/>
    </location>
</feature>
<dbReference type="GO" id="GO:0005886">
    <property type="term" value="C:plasma membrane"/>
    <property type="evidence" value="ECO:0007669"/>
    <property type="project" value="UniProtKB-SubCell"/>
</dbReference>
<dbReference type="InterPro" id="IPR000620">
    <property type="entry name" value="EamA_dom"/>
</dbReference>
<evidence type="ECO:0000256" key="2">
    <source>
        <dbReference type="ARBA" id="ARBA00007635"/>
    </source>
</evidence>
<reference evidence="10" key="2">
    <citation type="journal article" date="2022" name="Hortic Res">
        <title>The genome of Dioscorea zingiberensis sheds light on the biosynthesis, origin and evolution of the medicinally important diosgenin saponins.</title>
        <authorList>
            <person name="Li Y."/>
            <person name="Tan C."/>
            <person name="Li Z."/>
            <person name="Guo J."/>
            <person name="Li S."/>
            <person name="Chen X."/>
            <person name="Wang C."/>
            <person name="Dai X."/>
            <person name="Yang H."/>
            <person name="Song W."/>
            <person name="Hou L."/>
            <person name="Xu J."/>
            <person name="Tong Z."/>
            <person name="Xu A."/>
            <person name="Yuan X."/>
            <person name="Wang W."/>
            <person name="Yang Q."/>
            <person name="Chen L."/>
            <person name="Sun Z."/>
            <person name="Wang K."/>
            <person name="Pan B."/>
            <person name="Chen J."/>
            <person name="Bao Y."/>
            <person name="Liu F."/>
            <person name="Qi X."/>
            <person name="Gang D.R."/>
            <person name="Wen J."/>
            <person name="Li J."/>
        </authorList>
    </citation>
    <scope>NUCLEOTIDE SEQUENCE</scope>
    <source>
        <strain evidence="10">Dzin_1.0</strain>
    </source>
</reference>
<feature type="region of interest" description="Disordered" evidence="7">
    <location>
        <begin position="51"/>
        <end position="70"/>
    </location>
</feature>
<sequence>MASPSNWGRSPITAAAAAAAVQTSLSISATSSSLSTLQIKRIKRVQIRSSHGYPSEKNYPNSEPLASPEMDPKKLSFSIRRSGEVSSAFDKLKSDLELKYFRRRPLWKRIFFASKKVRSLILLNVLTVIYASDIPVLKEVEIVIDPALFTMVRFLLAAIPFLPFVFQAHADCQTRSAGLELGFWVSLGSLCQCLGLLTSDAGHASFISAITVIVVPMIDGMFGAKVPAITWSGALVSLIGIAMLERCGSSACVGDILNLMSAVFFGIHMLRTEHISRNTNKSKFLALLGYQVAVVALSSVVWFFLKFMFDDNQFSIESWTSSMSWDWAISFPWIPAIYTGIFSTGLCLWAEMAAMRDVSATETAVIYGLEPVWGAGFAWFLLGERWGTIEWIGAALVLCGSLTVQILGPTQEKSKNDESSDYNILTASDKQNDLALSTVVINSRKNSANYFIGEAEKRSQTTWSVHPELTTRREIKKTRGS</sequence>
<proteinExistence type="inferred from homology"/>
<evidence type="ECO:0000256" key="5">
    <source>
        <dbReference type="ARBA" id="ARBA00022989"/>
    </source>
</evidence>
<feature type="transmembrane region" description="Helical" evidence="8">
    <location>
        <begin position="228"/>
        <end position="244"/>
    </location>
</feature>
<feature type="transmembrane region" description="Helical" evidence="8">
    <location>
        <begin position="143"/>
        <end position="166"/>
    </location>
</feature>
<feature type="domain" description="EamA" evidence="9">
    <location>
        <begin position="254"/>
        <end position="402"/>
    </location>
</feature>
<keyword evidence="3" id="KW-1003">Cell membrane</keyword>
<dbReference type="PANTHER" id="PTHR42920">
    <property type="entry name" value="OS03G0707200 PROTEIN-RELATED"/>
    <property type="match status" value="1"/>
</dbReference>
<dbReference type="InterPro" id="IPR051258">
    <property type="entry name" value="Diverse_Substrate_Transporter"/>
</dbReference>